<feature type="non-terminal residue" evidence="1">
    <location>
        <position position="1"/>
    </location>
</feature>
<sequence>DWLDQNLLTTYLGRLRRRLENFQIPDVAVLLEAFENPKFRQSSYLKDALTHLTLLLQHRDDAKVEDLARSCAALAALRPLQCELRGEPAKGLLRPLEAAFG</sequence>
<keyword evidence="2" id="KW-1185">Reference proteome</keyword>
<dbReference type="EMBL" id="CAUYUJ010020171">
    <property type="protein sequence ID" value="CAK0896326.1"/>
    <property type="molecule type" value="Genomic_DNA"/>
</dbReference>
<gene>
    <name evidence="1" type="ORF">PCOR1329_LOCUS74824</name>
</gene>
<reference evidence="1" key="1">
    <citation type="submission" date="2023-10" db="EMBL/GenBank/DDBJ databases">
        <authorList>
            <person name="Chen Y."/>
            <person name="Shah S."/>
            <person name="Dougan E. K."/>
            <person name="Thang M."/>
            <person name="Chan C."/>
        </authorList>
    </citation>
    <scope>NUCLEOTIDE SEQUENCE [LARGE SCALE GENOMIC DNA]</scope>
</reference>
<name>A0ABN9X9Y8_9DINO</name>
<dbReference type="Proteomes" id="UP001189429">
    <property type="component" value="Unassembled WGS sequence"/>
</dbReference>
<comment type="caution">
    <text evidence="1">The sequence shown here is derived from an EMBL/GenBank/DDBJ whole genome shotgun (WGS) entry which is preliminary data.</text>
</comment>
<organism evidence="1 2">
    <name type="scientific">Prorocentrum cordatum</name>
    <dbReference type="NCBI Taxonomy" id="2364126"/>
    <lineage>
        <taxon>Eukaryota</taxon>
        <taxon>Sar</taxon>
        <taxon>Alveolata</taxon>
        <taxon>Dinophyceae</taxon>
        <taxon>Prorocentrales</taxon>
        <taxon>Prorocentraceae</taxon>
        <taxon>Prorocentrum</taxon>
    </lineage>
</organism>
<proteinExistence type="predicted"/>
<protein>
    <submittedName>
        <fullName evidence="1">Uncharacterized protein</fullName>
    </submittedName>
</protein>
<accession>A0ABN9X9Y8</accession>
<evidence type="ECO:0000313" key="1">
    <source>
        <dbReference type="EMBL" id="CAK0896326.1"/>
    </source>
</evidence>
<evidence type="ECO:0000313" key="2">
    <source>
        <dbReference type="Proteomes" id="UP001189429"/>
    </source>
</evidence>